<evidence type="ECO:0000313" key="2">
    <source>
        <dbReference type="Proteomes" id="UP000077173"/>
    </source>
</evidence>
<gene>
    <name evidence="1" type="ORF">AXW67_00290</name>
</gene>
<dbReference type="Proteomes" id="UP000077173">
    <property type="component" value="Unassembled WGS sequence"/>
</dbReference>
<accession>A0A176ZAP5</accession>
<reference evidence="1 2" key="1">
    <citation type="submission" date="2016-02" db="EMBL/GenBank/DDBJ databases">
        <title>Draft genome sequence of the strain BR 10247T Bradyrhizobium neotropicale isolated from nodules of Centrolobium paraense.</title>
        <authorList>
            <person name="Simoes-Araujo J.L."/>
            <person name="Barauna A.C."/>
            <person name="Silva K."/>
            <person name="Zilli J.E."/>
        </authorList>
    </citation>
    <scope>NUCLEOTIDE SEQUENCE [LARGE SCALE GENOMIC DNA]</scope>
    <source>
        <strain evidence="1 2">BR 10247</strain>
    </source>
</reference>
<sequence length="60" mass="6869">MIGRHRFPLWDMLDQAEVTHLLAPQLSQTWDGGATLRADIHQTILGERGQRRAAHVRRSP</sequence>
<comment type="caution">
    <text evidence="1">The sequence shown here is derived from an EMBL/GenBank/DDBJ whole genome shotgun (WGS) entry which is preliminary data.</text>
</comment>
<keyword evidence="2" id="KW-1185">Reference proteome</keyword>
<name>A0A176ZAP5_9BRAD</name>
<dbReference type="AlphaFoldDB" id="A0A176ZAP5"/>
<dbReference type="GeneID" id="32586614"/>
<organism evidence="1 2">
    <name type="scientific">Bradyrhizobium neotropicale</name>
    <dbReference type="NCBI Taxonomy" id="1497615"/>
    <lineage>
        <taxon>Bacteria</taxon>
        <taxon>Pseudomonadati</taxon>
        <taxon>Pseudomonadota</taxon>
        <taxon>Alphaproteobacteria</taxon>
        <taxon>Hyphomicrobiales</taxon>
        <taxon>Nitrobacteraceae</taxon>
        <taxon>Bradyrhizobium</taxon>
    </lineage>
</organism>
<evidence type="ECO:0000313" key="1">
    <source>
        <dbReference type="EMBL" id="OAF16943.1"/>
    </source>
</evidence>
<protein>
    <submittedName>
        <fullName evidence="1">Uncharacterized protein</fullName>
    </submittedName>
</protein>
<dbReference type="EMBL" id="LSEF01000049">
    <property type="protein sequence ID" value="OAF16943.1"/>
    <property type="molecule type" value="Genomic_DNA"/>
</dbReference>
<proteinExistence type="predicted"/>